<evidence type="ECO:0000313" key="1">
    <source>
        <dbReference type="EMBL" id="KAG8060265.1"/>
    </source>
</evidence>
<organism evidence="1 2">
    <name type="scientific">Zizania palustris</name>
    <name type="common">Northern wild rice</name>
    <dbReference type="NCBI Taxonomy" id="103762"/>
    <lineage>
        <taxon>Eukaryota</taxon>
        <taxon>Viridiplantae</taxon>
        <taxon>Streptophyta</taxon>
        <taxon>Embryophyta</taxon>
        <taxon>Tracheophyta</taxon>
        <taxon>Spermatophyta</taxon>
        <taxon>Magnoliopsida</taxon>
        <taxon>Liliopsida</taxon>
        <taxon>Poales</taxon>
        <taxon>Poaceae</taxon>
        <taxon>BOP clade</taxon>
        <taxon>Oryzoideae</taxon>
        <taxon>Oryzeae</taxon>
        <taxon>Zizaniinae</taxon>
        <taxon>Zizania</taxon>
    </lineage>
</organism>
<accession>A0A8J5SBY3</accession>
<reference evidence="1" key="2">
    <citation type="submission" date="2021-02" db="EMBL/GenBank/DDBJ databases">
        <authorList>
            <person name="Kimball J.A."/>
            <person name="Haas M.W."/>
            <person name="Macchietto M."/>
            <person name="Kono T."/>
            <person name="Duquette J."/>
            <person name="Shao M."/>
        </authorList>
    </citation>
    <scope>NUCLEOTIDE SEQUENCE</scope>
    <source>
        <tissue evidence="1">Fresh leaf tissue</tissue>
    </source>
</reference>
<proteinExistence type="predicted"/>
<protein>
    <submittedName>
        <fullName evidence="1">Uncharacterized protein</fullName>
    </submittedName>
</protein>
<dbReference type="EMBL" id="JAAALK010000287">
    <property type="protein sequence ID" value="KAG8060265.1"/>
    <property type="molecule type" value="Genomic_DNA"/>
</dbReference>
<dbReference type="Proteomes" id="UP000729402">
    <property type="component" value="Unassembled WGS sequence"/>
</dbReference>
<comment type="caution">
    <text evidence="1">The sequence shown here is derived from an EMBL/GenBank/DDBJ whole genome shotgun (WGS) entry which is preliminary data.</text>
</comment>
<dbReference type="AlphaFoldDB" id="A0A8J5SBY3"/>
<sequence>MSELKKLKPTPEIRHLDVRKRPSRLYAAKIREPTDPCTTRHRVGRRCPARCGTAAGRCVSCGFPAWRGAVDCCGLRHRLHLLRVVVIVVVGDSGDDDSAARGRAAFLGGVKCHG</sequence>
<name>A0A8J5SBY3_ZIZPA</name>
<evidence type="ECO:0000313" key="2">
    <source>
        <dbReference type="Proteomes" id="UP000729402"/>
    </source>
</evidence>
<keyword evidence="2" id="KW-1185">Reference proteome</keyword>
<reference evidence="1" key="1">
    <citation type="journal article" date="2021" name="bioRxiv">
        <title>Whole Genome Assembly and Annotation of Northern Wild Rice, Zizania palustris L., Supports a Whole Genome Duplication in the Zizania Genus.</title>
        <authorList>
            <person name="Haas M."/>
            <person name="Kono T."/>
            <person name="Macchietto M."/>
            <person name="Millas R."/>
            <person name="McGilp L."/>
            <person name="Shao M."/>
            <person name="Duquette J."/>
            <person name="Hirsch C.N."/>
            <person name="Kimball J."/>
        </authorList>
    </citation>
    <scope>NUCLEOTIDE SEQUENCE</scope>
    <source>
        <tissue evidence="1">Fresh leaf tissue</tissue>
    </source>
</reference>
<gene>
    <name evidence="1" type="ORF">GUJ93_ZPchr0002g26495</name>
</gene>